<sequence length="47" mass="4949">SCPAGEPAGFIVMYDFDAATAGMQDGRDLTLTALDSPNNQIVPVCQF</sequence>
<dbReference type="EMBL" id="FNOJ01000023">
    <property type="protein sequence ID" value="SDW94105.1"/>
    <property type="molecule type" value="Genomic_DNA"/>
</dbReference>
<organism evidence="1 2">
    <name type="scientific">Alicyclobacillus hesperidum</name>
    <dbReference type="NCBI Taxonomy" id="89784"/>
    <lineage>
        <taxon>Bacteria</taxon>
        <taxon>Bacillati</taxon>
        <taxon>Bacillota</taxon>
        <taxon>Bacilli</taxon>
        <taxon>Bacillales</taxon>
        <taxon>Alicyclobacillaceae</taxon>
        <taxon>Alicyclobacillus</taxon>
    </lineage>
</organism>
<keyword evidence="2" id="KW-1185">Reference proteome</keyword>
<proteinExistence type="predicted"/>
<protein>
    <submittedName>
        <fullName evidence="1">Uncharacterized protein</fullName>
    </submittedName>
</protein>
<reference evidence="2" key="1">
    <citation type="submission" date="2016-10" db="EMBL/GenBank/DDBJ databases">
        <authorList>
            <person name="Varghese N."/>
        </authorList>
    </citation>
    <scope>NUCLEOTIDE SEQUENCE [LARGE SCALE GENOMIC DNA]</scope>
    <source>
        <strain evidence="2">DSM 12489</strain>
    </source>
</reference>
<name>A0A1H2XMP2_9BACL</name>
<dbReference type="AlphaFoldDB" id="A0A1H2XMP2"/>
<feature type="non-terminal residue" evidence="1">
    <location>
        <position position="1"/>
    </location>
</feature>
<gene>
    <name evidence="1" type="ORF">SAMN04489725_1231</name>
</gene>
<evidence type="ECO:0000313" key="1">
    <source>
        <dbReference type="EMBL" id="SDW94105.1"/>
    </source>
</evidence>
<accession>A0A1H2XMP2</accession>
<dbReference type="Proteomes" id="UP000182589">
    <property type="component" value="Unassembled WGS sequence"/>
</dbReference>
<evidence type="ECO:0000313" key="2">
    <source>
        <dbReference type="Proteomes" id="UP000182589"/>
    </source>
</evidence>